<feature type="region of interest" description="Disordered" evidence="5">
    <location>
        <begin position="1"/>
        <end position="24"/>
    </location>
</feature>
<dbReference type="EMBL" id="JAVRRD010000021">
    <property type="protein sequence ID" value="KAK5048532.1"/>
    <property type="molecule type" value="Genomic_DNA"/>
</dbReference>
<dbReference type="PROSITE" id="PS00463">
    <property type="entry name" value="ZN2_CY6_FUNGAL_1"/>
    <property type="match status" value="1"/>
</dbReference>
<keyword evidence="1" id="KW-0805">Transcription regulation</keyword>
<evidence type="ECO:0000259" key="6">
    <source>
        <dbReference type="PROSITE" id="PS50048"/>
    </source>
</evidence>
<keyword evidence="3" id="KW-0804">Transcription</keyword>
<keyword evidence="2" id="KW-0238">DNA-binding</keyword>
<evidence type="ECO:0000256" key="5">
    <source>
        <dbReference type="SAM" id="MobiDB-lite"/>
    </source>
</evidence>
<dbReference type="GO" id="GO:0008270">
    <property type="term" value="F:zinc ion binding"/>
    <property type="evidence" value="ECO:0007669"/>
    <property type="project" value="InterPro"/>
</dbReference>
<dbReference type="PROSITE" id="PS50048">
    <property type="entry name" value="ZN2_CY6_FUNGAL_2"/>
    <property type="match status" value="1"/>
</dbReference>
<evidence type="ECO:0000256" key="2">
    <source>
        <dbReference type="ARBA" id="ARBA00023125"/>
    </source>
</evidence>
<protein>
    <recommendedName>
        <fullName evidence="6">Zn(2)-C6 fungal-type domain-containing protein</fullName>
    </recommendedName>
</protein>
<dbReference type="InterPro" id="IPR036864">
    <property type="entry name" value="Zn2-C6_fun-type_DNA-bd_sf"/>
</dbReference>
<dbReference type="CDD" id="cd00067">
    <property type="entry name" value="GAL4"/>
    <property type="match status" value="1"/>
</dbReference>
<dbReference type="GO" id="GO:0003677">
    <property type="term" value="F:DNA binding"/>
    <property type="evidence" value="ECO:0007669"/>
    <property type="project" value="UniProtKB-KW"/>
</dbReference>
<dbReference type="SUPFAM" id="SSF57701">
    <property type="entry name" value="Zn2/Cys6 DNA-binding domain"/>
    <property type="match status" value="1"/>
</dbReference>
<dbReference type="InterPro" id="IPR001138">
    <property type="entry name" value="Zn2Cys6_DnaBD"/>
</dbReference>
<dbReference type="PANTHER" id="PTHR37534:SF46">
    <property type="entry name" value="ZN(II)2CYS6 TRANSCRIPTION FACTOR (EUROFUNG)"/>
    <property type="match status" value="1"/>
</dbReference>
<keyword evidence="8" id="KW-1185">Reference proteome</keyword>
<accession>A0AAV9N5Q6</accession>
<evidence type="ECO:0000256" key="3">
    <source>
        <dbReference type="ARBA" id="ARBA00023163"/>
    </source>
</evidence>
<evidence type="ECO:0000256" key="1">
    <source>
        <dbReference type="ARBA" id="ARBA00023015"/>
    </source>
</evidence>
<evidence type="ECO:0000313" key="8">
    <source>
        <dbReference type="Proteomes" id="UP001358417"/>
    </source>
</evidence>
<proteinExistence type="predicted"/>
<dbReference type="Pfam" id="PF00172">
    <property type="entry name" value="Zn_clus"/>
    <property type="match status" value="1"/>
</dbReference>
<comment type="caution">
    <text evidence="7">The sequence shown here is derived from an EMBL/GenBank/DDBJ whole genome shotgun (WGS) entry which is preliminary data.</text>
</comment>
<dbReference type="Proteomes" id="UP001358417">
    <property type="component" value="Unassembled WGS sequence"/>
</dbReference>
<dbReference type="AlphaFoldDB" id="A0AAV9N5Q6"/>
<organism evidence="7 8">
    <name type="scientific">Exophiala bonariae</name>
    <dbReference type="NCBI Taxonomy" id="1690606"/>
    <lineage>
        <taxon>Eukaryota</taxon>
        <taxon>Fungi</taxon>
        <taxon>Dikarya</taxon>
        <taxon>Ascomycota</taxon>
        <taxon>Pezizomycotina</taxon>
        <taxon>Eurotiomycetes</taxon>
        <taxon>Chaetothyriomycetidae</taxon>
        <taxon>Chaetothyriales</taxon>
        <taxon>Herpotrichiellaceae</taxon>
        <taxon>Exophiala</taxon>
    </lineage>
</organism>
<dbReference type="RefSeq" id="XP_064703891.1">
    <property type="nucleotide sequence ID" value="XM_064849188.1"/>
</dbReference>
<feature type="region of interest" description="Disordered" evidence="5">
    <location>
        <begin position="70"/>
        <end position="91"/>
    </location>
</feature>
<keyword evidence="4" id="KW-0539">Nucleus</keyword>
<evidence type="ECO:0000256" key="4">
    <source>
        <dbReference type="ARBA" id="ARBA00023242"/>
    </source>
</evidence>
<dbReference type="PANTHER" id="PTHR37534">
    <property type="entry name" value="TRANSCRIPTIONAL ACTIVATOR PROTEIN UGA3"/>
    <property type="match status" value="1"/>
</dbReference>
<dbReference type="GO" id="GO:0000981">
    <property type="term" value="F:DNA-binding transcription factor activity, RNA polymerase II-specific"/>
    <property type="evidence" value="ECO:0007669"/>
    <property type="project" value="InterPro"/>
</dbReference>
<feature type="compositionally biased region" description="Polar residues" evidence="5">
    <location>
        <begin position="1"/>
        <end position="20"/>
    </location>
</feature>
<name>A0AAV9N5Q6_9EURO</name>
<dbReference type="Gene3D" id="4.10.240.10">
    <property type="entry name" value="Zn(2)-C6 fungal-type DNA-binding domain"/>
    <property type="match status" value="1"/>
</dbReference>
<dbReference type="GeneID" id="89973797"/>
<reference evidence="7 8" key="1">
    <citation type="submission" date="2023-08" db="EMBL/GenBank/DDBJ databases">
        <title>Black Yeasts Isolated from many extreme environments.</title>
        <authorList>
            <person name="Coleine C."/>
            <person name="Stajich J.E."/>
            <person name="Selbmann L."/>
        </authorList>
    </citation>
    <scope>NUCLEOTIDE SEQUENCE [LARGE SCALE GENOMIC DNA]</scope>
    <source>
        <strain evidence="7 8">CCFEE 5792</strain>
    </source>
</reference>
<gene>
    <name evidence="7" type="ORF">LTR84_005622</name>
</gene>
<evidence type="ECO:0000313" key="7">
    <source>
        <dbReference type="EMBL" id="KAK5048532.1"/>
    </source>
</evidence>
<feature type="domain" description="Zn(2)-C6 fungal-type" evidence="6">
    <location>
        <begin position="37"/>
        <end position="67"/>
    </location>
</feature>
<sequence length="605" mass="67749">MESEVSTVNENTTPNPQSREAASPAFAPSMKIRVRTGCDTCRSRKVKCDEQRPVCQKCTRLKRTCTYRLPSASHSPQTLHEDLSPPVSSCQAKISDSSENIELQVESALDPLAKQTNLEVVTPDVSMTAYPDVAPVAAQPTDLSRDAIQWSQNNRSSIFYPASQIGVVDVSPTDQFHSTSELIYMSTVLDWMGVSEVPAKSTFAYFLDVVDCTLLSPFDQLNWRRMKQYIAYLGLEQPLVADFLRALQALYRSQVDHLPRTYATTLQQIALDNFESVIGDTTVDFEILLICAFLQCLCAVTAPNEDGPSLGMFDGLFTERLQSSLEHGPQSAIFSRICAWLQLLNTVTKHPGSVGLLSNTVLRLLYSRVGEQLPSLSMLDRDAYPERGFYDTIAEPVFTFYIKLQKISNQITDVTHYRRSRSTAADQEEVSKILADLTTKLATLWEHRPPPLQLEPIKIRESFSETIAKPLIMLAGLCIAAFQVETIVIGRILGDPPFPTPEIQHARLKIRQVIEGEGEWLAADEAGALNPGYLRPLFVYALESFVKDQSDWAACQLRRIKHPNSTGNFLASFVEAHGEAQRREGRRVTMKYFCYQTFGVPLPFM</sequence>
<dbReference type="SMART" id="SM00066">
    <property type="entry name" value="GAL4"/>
    <property type="match status" value="1"/>
</dbReference>